<gene>
    <name evidence="10" type="primary">nuoI_2</name>
    <name evidence="10" type="ORF">NNJEOMEG_00387</name>
</gene>
<comment type="caution">
    <text evidence="10">The sequence shown here is derived from an EMBL/GenBank/DDBJ whole genome shotgun (WGS) entry which is preliminary data.</text>
</comment>
<keyword evidence="6" id="KW-1278">Translocase</keyword>
<keyword evidence="3" id="KW-0004">4Fe-4S</keyword>
<evidence type="ECO:0000313" key="10">
    <source>
        <dbReference type="EMBL" id="GFK92562.1"/>
    </source>
</evidence>
<keyword evidence="11" id="KW-1185">Reference proteome</keyword>
<dbReference type="Pfam" id="PF12838">
    <property type="entry name" value="Fer4_7"/>
    <property type="match status" value="1"/>
</dbReference>
<evidence type="ECO:0000256" key="5">
    <source>
        <dbReference type="ARBA" id="ARBA00022737"/>
    </source>
</evidence>
<dbReference type="PROSITE" id="PS00198">
    <property type="entry name" value="4FE4S_FER_1"/>
    <property type="match status" value="2"/>
</dbReference>
<evidence type="ECO:0000259" key="9">
    <source>
        <dbReference type="PROSITE" id="PS51379"/>
    </source>
</evidence>
<accession>A0A6V8LIJ2</accession>
<dbReference type="InterPro" id="IPR010226">
    <property type="entry name" value="NADH_quinone_OxRdtase_chainI"/>
</dbReference>
<dbReference type="EMBL" id="BLTE01000001">
    <property type="protein sequence ID" value="GFK92562.1"/>
    <property type="molecule type" value="Genomic_DNA"/>
</dbReference>
<evidence type="ECO:0000256" key="4">
    <source>
        <dbReference type="ARBA" id="ARBA00022723"/>
    </source>
</evidence>
<keyword evidence="4" id="KW-0479">Metal-binding</keyword>
<evidence type="ECO:0000256" key="8">
    <source>
        <dbReference type="ARBA" id="ARBA00023014"/>
    </source>
</evidence>
<evidence type="ECO:0000313" key="11">
    <source>
        <dbReference type="Proteomes" id="UP000494245"/>
    </source>
</evidence>
<dbReference type="GO" id="GO:0016020">
    <property type="term" value="C:membrane"/>
    <property type="evidence" value="ECO:0007669"/>
    <property type="project" value="InterPro"/>
</dbReference>
<dbReference type="GO" id="GO:0003954">
    <property type="term" value="F:NADH dehydrogenase activity"/>
    <property type="evidence" value="ECO:0007669"/>
    <property type="project" value="TreeGrafter"/>
</dbReference>
<keyword evidence="7" id="KW-0408">Iron</keyword>
<dbReference type="InterPro" id="IPR017896">
    <property type="entry name" value="4Fe4S_Fe-S-bd"/>
</dbReference>
<dbReference type="PROSITE" id="PS51379">
    <property type="entry name" value="4FE4S_FER_2"/>
    <property type="match status" value="2"/>
</dbReference>
<evidence type="ECO:0000256" key="6">
    <source>
        <dbReference type="ARBA" id="ARBA00022967"/>
    </source>
</evidence>
<dbReference type="InterPro" id="IPR017900">
    <property type="entry name" value="4Fe4S_Fe_S_CS"/>
</dbReference>
<keyword evidence="8" id="KW-0411">Iron-sulfur</keyword>
<keyword evidence="5" id="KW-0677">Repeat</keyword>
<comment type="cofactor">
    <cofactor evidence="1">
        <name>[4Fe-4S] cluster</name>
        <dbReference type="ChEBI" id="CHEBI:49883"/>
    </cofactor>
</comment>
<dbReference type="EC" id="1.6.5.11" evidence="10"/>
<evidence type="ECO:0000256" key="2">
    <source>
        <dbReference type="ARBA" id="ARBA00010277"/>
    </source>
</evidence>
<dbReference type="PANTHER" id="PTHR10849:SF20">
    <property type="entry name" value="NADH DEHYDROGENASE [UBIQUINONE] IRON-SULFUR PROTEIN 8, MITOCHONDRIAL"/>
    <property type="match status" value="1"/>
</dbReference>
<dbReference type="PANTHER" id="PTHR10849">
    <property type="entry name" value="NADH DEHYDROGENASE UBIQUINONE IRON-SULFUR PROTEIN 8, MITOCHONDRIAL"/>
    <property type="match status" value="1"/>
</dbReference>
<dbReference type="Gene3D" id="3.30.70.3270">
    <property type="match status" value="1"/>
</dbReference>
<feature type="domain" description="4Fe-4S ferredoxin-type" evidence="9">
    <location>
        <begin position="57"/>
        <end position="88"/>
    </location>
</feature>
<reference evidence="10 11" key="1">
    <citation type="submission" date="2020-04" db="EMBL/GenBank/DDBJ databases">
        <authorList>
            <consortium name="Desulfovibrio sp. FSS-1 genome sequencing consortium"/>
            <person name="Shimoshige H."/>
            <person name="Kobayashi H."/>
            <person name="Maekawa T."/>
        </authorList>
    </citation>
    <scope>NUCLEOTIDE SEQUENCE [LARGE SCALE GENOMIC DNA]</scope>
    <source>
        <strain evidence="10 11">SIID29052-01</strain>
    </source>
</reference>
<dbReference type="GO" id="GO:0046872">
    <property type="term" value="F:metal ion binding"/>
    <property type="evidence" value="ECO:0007669"/>
    <property type="project" value="UniProtKB-KW"/>
</dbReference>
<dbReference type="SUPFAM" id="SSF46548">
    <property type="entry name" value="alpha-helical ferredoxin"/>
    <property type="match status" value="1"/>
</dbReference>
<comment type="similarity">
    <text evidence="2">Belongs to the complex I 23 kDa subunit family.</text>
</comment>
<feature type="domain" description="4Fe-4S ferredoxin-type" evidence="9">
    <location>
        <begin position="128"/>
        <end position="157"/>
    </location>
</feature>
<evidence type="ECO:0000256" key="3">
    <source>
        <dbReference type="ARBA" id="ARBA00022485"/>
    </source>
</evidence>
<name>A0A6V8LIJ2_9BACT</name>
<keyword evidence="10" id="KW-0560">Oxidoreductase</keyword>
<dbReference type="GO" id="GO:0051539">
    <property type="term" value="F:4 iron, 4 sulfur cluster binding"/>
    <property type="evidence" value="ECO:0007669"/>
    <property type="project" value="UniProtKB-KW"/>
</dbReference>
<dbReference type="Proteomes" id="UP000494245">
    <property type="component" value="Unassembled WGS sequence"/>
</dbReference>
<reference evidence="10 11" key="2">
    <citation type="submission" date="2020-05" db="EMBL/GenBank/DDBJ databases">
        <title>Draft genome sequence of Desulfovibrio sp. strainFSS-1.</title>
        <authorList>
            <person name="Shimoshige H."/>
            <person name="Kobayashi H."/>
            <person name="Maekawa T."/>
        </authorList>
    </citation>
    <scope>NUCLEOTIDE SEQUENCE [LARGE SCALE GENOMIC DNA]</scope>
    <source>
        <strain evidence="10 11">SIID29052-01</strain>
    </source>
</reference>
<dbReference type="AlphaFoldDB" id="A0A6V8LIJ2"/>
<protein>
    <submittedName>
        <fullName evidence="10">NADH-quinone oxidoreductase subunit I</fullName>
        <ecNumber evidence="10">1.6.5.11</ecNumber>
    </submittedName>
</protein>
<dbReference type="RefSeq" id="WP_173080752.1">
    <property type="nucleotide sequence ID" value="NZ_BLTE01000001.1"/>
</dbReference>
<sequence length="187" mass="20228">MGLVAAFSEALSGLKSMVVGLKVTGTNFLRPQETVHYPRQEVPRDALATFRGHIELVGTDDDPALARCVGCGLCMELCPSRCIRVEAEDPPPAEAPPSVAHTMSDLLMPTPKFRAAPPSQAPVARKLLGYHLTYHTCSLCGLCVQNCPAGSIRFSSNVYFAGEARETFELDLMARLRRQSGREGGKP</sequence>
<organism evidence="10 11">
    <name type="scientific">Fundidesulfovibrio magnetotacticus</name>
    <dbReference type="NCBI Taxonomy" id="2730080"/>
    <lineage>
        <taxon>Bacteria</taxon>
        <taxon>Pseudomonadati</taxon>
        <taxon>Thermodesulfobacteriota</taxon>
        <taxon>Desulfovibrionia</taxon>
        <taxon>Desulfovibrionales</taxon>
        <taxon>Desulfovibrionaceae</taxon>
        <taxon>Fundidesulfovibrio</taxon>
    </lineage>
</organism>
<proteinExistence type="inferred from homology"/>
<dbReference type="GO" id="GO:0009060">
    <property type="term" value="P:aerobic respiration"/>
    <property type="evidence" value="ECO:0007669"/>
    <property type="project" value="TreeGrafter"/>
</dbReference>
<evidence type="ECO:0000256" key="1">
    <source>
        <dbReference type="ARBA" id="ARBA00001966"/>
    </source>
</evidence>
<evidence type="ECO:0000256" key="7">
    <source>
        <dbReference type="ARBA" id="ARBA00023004"/>
    </source>
</evidence>